<reference evidence="1 2" key="1">
    <citation type="submission" date="2019-08" db="EMBL/GenBank/DDBJ databases">
        <title>Lewinella sp. strain SSH13 Genome sequencing and assembly.</title>
        <authorList>
            <person name="Kim I."/>
        </authorList>
    </citation>
    <scope>NUCLEOTIDE SEQUENCE [LARGE SCALE GENOMIC DNA]</scope>
    <source>
        <strain evidence="1 2">SSH13</strain>
    </source>
</reference>
<organism evidence="1 2">
    <name type="scientific">Neolewinella aurantiaca</name>
    <dbReference type="NCBI Taxonomy" id="2602767"/>
    <lineage>
        <taxon>Bacteria</taxon>
        <taxon>Pseudomonadati</taxon>
        <taxon>Bacteroidota</taxon>
        <taxon>Saprospiria</taxon>
        <taxon>Saprospirales</taxon>
        <taxon>Lewinellaceae</taxon>
        <taxon>Neolewinella</taxon>
    </lineage>
</organism>
<dbReference type="OrthoDB" id="307209at2"/>
<protein>
    <submittedName>
        <fullName evidence="1">Restriction endonuclease</fullName>
    </submittedName>
</protein>
<keyword evidence="1" id="KW-0255">Endonuclease</keyword>
<keyword evidence="1" id="KW-0540">Nuclease</keyword>
<dbReference type="Proteomes" id="UP000321907">
    <property type="component" value="Unassembled WGS sequence"/>
</dbReference>
<sequence>MSTRHLTVSEHQRLQIGPDAANLQEKEWRALSAFHAAGNHHYFDLIHRGIKLKSYVGVLRVGQLTLEVLPKLDPNEEDTPWRRRLLDMLWATSTLAPHPSSAHLRTRPKNVLHYHLSLFADYTETLLRRGLVKQYRTREGNRTALRGRLLPVQQLQQNLVHRERFYVRDRVYDVDTPHNRLLRQALVVAVRLTNDPALRGRLTELLLWFPDLPTIQAIPATFDRLAFDRQTDPYREPLEIARLILLNLHPDLERGGQEVLALLFNMNQLWERFLEASLRQHLGGYRVISQHHEHYWRNEDKLPAILKPDLLIEKDGQPVAILDAKWKRQIANRPASSDLQQLYTYAHHFTVPRVALLYPQLIGARPQVQGRFLGSKVEATLLRIPLQNQNIQAWMKAIASQVEVWITALAEPI</sequence>
<evidence type="ECO:0000313" key="2">
    <source>
        <dbReference type="Proteomes" id="UP000321907"/>
    </source>
</evidence>
<keyword evidence="1" id="KW-0378">Hydrolase</keyword>
<name>A0A5C7FUT9_9BACT</name>
<keyword evidence="2" id="KW-1185">Reference proteome</keyword>
<dbReference type="AlphaFoldDB" id="A0A5C7FUT9"/>
<dbReference type="PANTHER" id="PTHR38733">
    <property type="entry name" value="PROTEIN MCRC"/>
    <property type="match status" value="1"/>
</dbReference>
<dbReference type="InterPro" id="IPR011604">
    <property type="entry name" value="PDDEXK-like_dom_sf"/>
</dbReference>
<dbReference type="Gene3D" id="3.90.320.10">
    <property type="match status" value="1"/>
</dbReference>
<dbReference type="GO" id="GO:0004519">
    <property type="term" value="F:endonuclease activity"/>
    <property type="evidence" value="ECO:0007669"/>
    <property type="project" value="UniProtKB-KW"/>
</dbReference>
<proteinExistence type="predicted"/>
<comment type="caution">
    <text evidence="1">The sequence shown here is derived from an EMBL/GenBank/DDBJ whole genome shotgun (WGS) entry which is preliminary data.</text>
</comment>
<gene>
    <name evidence="1" type="ORF">FUA23_10890</name>
</gene>
<dbReference type="InterPro" id="IPR019292">
    <property type="entry name" value="McrC"/>
</dbReference>
<evidence type="ECO:0000313" key="1">
    <source>
        <dbReference type="EMBL" id="TXF89249.1"/>
    </source>
</evidence>
<accession>A0A5C7FUT9</accession>
<dbReference type="PANTHER" id="PTHR38733:SF1">
    <property type="entry name" value="TYPE IV METHYL-DIRECTED RESTRICTION ENZYME ECOKMCRBC"/>
    <property type="match status" value="1"/>
</dbReference>
<dbReference type="RefSeq" id="WP_147930775.1">
    <property type="nucleotide sequence ID" value="NZ_VOXD01000015.1"/>
</dbReference>
<dbReference type="Pfam" id="PF10117">
    <property type="entry name" value="McrBC"/>
    <property type="match status" value="1"/>
</dbReference>
<dbReference type="EMBL" id="VOXD01000015">
    <property type="protein sequence ID" value="TXF89249.1"/>
    <property type="molecule type" value="Genomic_DNA"/>
</dbReference>